<organism evidence="1 2">
    <name type="scientific">Castor canadensis</name>
    <name type="common">American beaver</name>
    <dbReference type="NCBI Taxonomy" id="51338"/>
    <lineage>
        <taxon>Eukaryota</taxon>
        <taxon>Metazoa</taxon>
        <taxon>Chordata</taxon>
        <taxon>Craniata</taxon>
        <taxon>Vertebrata</taxon>
        <taxon>Euteleostomi</taxon>
        <taxon>Mammalia</taxon>
        <taxon>Eutheria</taxon>
        <taxon>Euarchontoglires</taxon>
        <taxon>Glires</taxon>
        <taxon>Rodentia</taxon>
        <taxon>Castorimorpha</taxon>
        <taxon>Castoridae</taxon>
        <taxon>Castor</taxon>
    </lineage>
</organism>
<gene>
    <name evidence="2" type="primary">Izumo1</name>
</gene>
<evidence type="ECO:0000313" key="2">
    <source>
        <dbReference type="RefSeq" id="XP_073914009.1"/>
    </source>
</evidence>
<sequence length="345" mass="39202">MGPRFALLLAALADCLLPGICCIYCNPGVVKALKSLEQDYLPSHLDEKHRKVLMKMIEDAVKDFKDLPYHEETFMGAIDADTLEQSSWSFLKALERITSSDAKGELFVKEMSWMLHQQKDVFASLAARFQKEGTMLQPLIWCNKCEKLVHVCRKSQDCGEREVQVYNMEDLVLDCQLNWHHASQATTEYSFYRVWGNSTETLLTKGSEPVLTKPLTTTEDAGRYRCELGTTNFGPATIIHFRVTVLPQKLEEERLPPPNLLNHSETTEWDPSENYEPQKAGKSLRRRLLGLLICLPVILIACAAAFLFYWTKIKGKSKTSVQDREGGTTAATEEKTEDETEEETQ</sequence>
<keyword evidence="1" id="KW-1185">Reference proteome</keyword>
<dbReference type="Proteomes" id="UP001732720">
    <property type="component" value="Chromosome 16"/>
</dbReference>
<accession>A0AC58LA24</accession>
<dbReference type="RefSeq" id="XP_073914009.1">
    <property type="nucleotide sequence ID" value="XM_074057908.1"/>
</dbReference>
<name>A0AC58LA24_CASCN</name>
<proteinExistence type="predicted"/>
<reference evidence="2" key="1">
    <citation type="submission" date="2025-08" db="UniProtKB">
        <authorList>
            <consortium name="RefSeq"/>
        </authorList>
    </citation>
    <scope>IDENTIFICATION</scope>
</reference>
<evidence type="ECO:0000313" key="1">
    <source>
        <dbReference type="Proteomes" id="UP001732720"/>
    </source>
</evidence>
<protein>
    <submittedName>
        <fullName evidence="2">Izumo sperm-egg fusion protein 1</fullName>
    </submittedName>
</protein>